<gene>
    <name evidence="1" type="ordered locus">BT_0689</name>
</gene>
<dbReference type="RefSeq" id="WP_012231227.1">
    <property type="nucleotide sequence ID" value="NC_010161.1"/>
</dbReference>
<dbReference type="KEGG" id="btr:BT_0689"/>
<dbReference type="EMBL" id="AM260525">
    <property type="protein sequence ID" value="CAK01117.1"/>
    <property type="molecule type" value="Genomic_DNA"/>
</dbReference>
<dbReference type="Proteomes" id="UP000001592">
    <property type="component" value="Chromosome"/>
</dbReference>
<evidence type="ECO:0000313" key="2">
    <source>
        <dbReference type="Proteomes" id="UP000001592"/>
    </source>
</evidence>
<dbReference type="HOGENOM" id="CLU_2367135_0_0_5"/>
<accession>A9IQY9</accession>
<dbReference type="eggNOG" id="ENOG503146U">
    <property type="taxonomic scope" value="Bacteria"/>
</dbReference>
<keyword evidence="2" id="KW-1185">Reference proteome</keyword>
<sequence>MFGLSSRSHSSSSSTACGIKDYFHAAQTKKIEVGIVGGAVGALYGGLRGSRGGLWGTIAGAAVGGYTGYTFGSNAGLFIGPMSKFQDCGGRVHLF</sequence>
<protein>
    <submittedName>
        <fullName evidence="1">Uncharacterized protein</fullName>
    </submittedName>
</protein>
<reference evidence="1 2" key="1">
    <citation type="journal article" date="2007" name="Nat. Genet.">
        <title>Genomic analysis of Bartonella identifies type IV secretion systems as host adaptability factors.</title>
        <authorList>
            <person name="Saenz H.L."/>
            <person name="Engel P."/>
            <person name="Stoeckli M.C."/>
            <person name="Lanz C."/>
            <person name="Raddatz G."/>
            <person name="Vayssier-Taussat M."/>
            <person name="Birtles R."/>
            <person name="Schuster S.C."/>
            <person name="Dehio C."/>
        </authorList>
    </citation>
    <scope>NUCLEOTIDE SEQUENCE [LARGE SCALE GENOMIC DNA]</scope>
    <source>
        <strain evidence="2">DSM 28219 / CCUG 45778 / CIP 105476 / IBS 506</strain>
    </source>
</reference>
<evidence type="ECO:0000313" key="1">
    <source>
        <dbReference type="EMBL" id="CAK01117.1"/>
    </source>
</evidence>
<organism evidence="1 2">
    <name type="scientific">Bartonella tribocorum (strain DSM 28219 / CCUG 45778 / CIP 105476 / IBS 506)</name>
    <dbReference type="NCBI Taxonomy" id="382640"/>
    <lineage>
        <taxon>Bacteria</taxon>
        <taxon>Pseudomonadati</taxon>
        <taxon>Pseudomonadota</taxon>
        <taxon>Alphaproteobacteria</taxon>
        <taxon>Hyphomicrobiales</taxon>
        <taxon>Bartonellaceae</taxon>
        <taxon>Bartonella</taxon>
    </lineage>
</organism>
<proteinExistence type="predicted"/>
<name>A9IQY9_BART1</name>
<dbReference type="AlphaFoldDB" id="A9IQY9"/>